<dbReference type="AlphaFoldDB" id="A0A813ZQM3"/>
<proteinExistence type="predicted"/>
<dbReference type="InterPro" id="IPR043502">
    <property type="entry name" value="DNA/RNA_pol_sf"/>
</dbReference>
<dbReference type="EMBL" id="CAJOBC010001539">
    <property type="protein sequence ID" value="CAF3684252.1"/>
    <property type="molecule type" value="Genomic_DNA"/>
</dbReference>
<sequence length="690" mass="79283">MTKNICKSSIGIGLIICVVIITLFAFSFALIMTPRVYLQNVKLRNLVATRCFIKNLLIDTKPCYLQTETFDCHNLKWYVNYNITGRNNTVNKTLAAIIHLVKHYTTEKSKVEKASAKYKIGHTYSCSYNETNYEYVVWSEYESKSVLRLLSTLLIAFSVRSARADEKSRSRDAASTRKWALVKGSSKAYFRVLEISFEQMAGNYHRSDALATVFLVRSLLSVFIIVALIAKQKREWWWRVFLVSLIAASTASLIGFTRPIPGTIIDAYSNRRSLEYYVLQNRTEDLRLIRVLSYYQCCGLKGLNKDTKEQRDFFLKNHPYNCFVDGATPPANMRYDETRGLACLELMDDGPGGQSSIPAQFRPIQQRPSFNNYINPYRQRNNNSFRNNYQQQHTAYAIDNPITFNDNNYEQPLPSSTSCDKCGQVGHGAPAFPRSTGQKDISTQDNHIHNTIQPLIICNTIPSIHPKVEQDIQQLVTKTEDKKRHDDLLSLLHRFHIIFDTTKHNIANTPINHVINTLPHSPPAQRPYPQPNTKESMYKICQEFLKAGQISESHSPYAAPALLVKRSDGKDRLVIDYKKLNLVTIKIRAGPQVQEQRYSSVIKGGAKARTRNKTYTIDTIKKKENNKQKAKKTRKSTLTDDEVNPIKVSVVEREKEESFRREQLLSFLHNWSAFDEERGARTIREHIQMR</sequence>
<reference evidence="2" key="1">
    <citation type="submission" date="2021-02" db="EMBL/GenBank/DDBJ databases">
        <authorList>
            <person name="Nowell W R."/>
        </authorList>
    </citation>
    <scope>NUCLEOTIDE SEQUENCE</scope>
</reference>
<keyword evidence="4" id="KW-1185">Reference proteome</keyword>
<dbReference type="Gene3D" id="3.10.10.10">
    <property type="entry name" value="HIV Type 1 Reverse Transcriptase, subunit A, domain 1"/>
    <property type="match status" value="1"/>
</dbReference>
<dbReference type="Proteomes" id="UP000663829">
    <property type="component" value="Unassembled WGS sequence"/>
</dbReference>
<evidence type="ECO:0000256" key="1">
    <source>
        <dbReference type="SAM" id="Phobius"/>
    </source>
</evidence>
<dbReference type="InterPro" id="IPR053134">
    <property type="entry name" value="RNA-dir_DNA_polymerase"/>
</dbReference>
<name>A0A813ZQM3_9BILA</name>
<dbReference type="Proteomes" id="UP000681722">
    <property type="component" value="Unassembled WGS sequence"/>
</dbReference>
<feature type="transmembrane region" description="Helical" evidence="1">
    <location>
        <begin position="209"/>
        <end position="230"/>
    </location>
</feature>
<protein>
    <submittedName>
        <fullName evidence="2">Uncharacterized protein</fullName>
    </submittedName>
</protein>
<evidence type="ECO:0000313" key="2">
    <source>
        <dbReference type="EMBL" id="CAF0901911.1"/>
    </source>
</evidence>
<feature type="transmembrane region" description="Helical" evidence="1">
    <location>
        <begin position="12"/>
        <end position="32"/>
    </location>
</feature>
<evidence type="ECO:0000313" key="3">
    <source>
        <dbReference type="EMBL" id="CAF3684252.1"/>
    </source>
</evidence>
<keyword evidence="1" id="KW-0812">Transmembrane</keyword>
<dbReference type="EMBL" id="CAJNOQ010001539">
    <property type="protein sequence ID" value="CAF0901911.1"/>
    <property type="molecule type" value="Genomic_DNA"/>
</dbReference>
<dbReference type="SUPFAM" id="SSF56672">
    <property type="entry name" value="DNA/RNA polymerases"/>
    <property type="match status" value="1"/>
</dbReference>
<accession>A0A813ZQM3</accession>
<gene>
    <name evidence="2" type="ORF">GPM918_LOCUS8682</name>
    <name evidence="3" type="ORF">SRO942_LOCUS8684</name>
</gene>
<organism evidence="2 4">
    <name type="scientific">Didymodactylos carnosus</name>
    <dbReference type="NCBI Taxonomy" id="1234261"/>
    <lineage>
        <taxon>Eukaryota</taxon>
        <taxon>Metazoa</taxon>
        <taxon>Spiralia</taxon>
        <taxon>Gnathifera</taxon>
        <taxon>Rotifera</taxon>
        <taxon>Eurotatoria</taxon>
        <taxon>Bdelloidea</taxon>
        <taxon>Philodinida</taxon>
        <taxon>Philodinidae</taxon>
        <taxon>Didymodactylos</taxon>
    </lineage>
</organism>
<evidence type="ECO:0000313" key="4">
    <source>
        <dbReference type="Proteomes" id="UP000663829"/>
    </source>
</evidence>
<dbReference type="PANTHER" id="PTHR24559">
    <property type="entry name" value="TRANSPOSON TY3-I GAG-POL POLYPROTEIN"/>
    <property type="match status" value="1"/>
</dbReference>
<keyword evidence="1" id="KW-0472">Membrane</keyword>
<feature type="transmembrane region" description="Helical" evidence="1">
    <location>
        <begin position="236"/>
        <end position="256"/>
    </location>
</feature>
<comment type="caution">
    <text evidence="2">The sequence shown here is derived from an EMBL/GenBank/DDBJ whole genome shotgun (WGS) entry which is preliminary data.</text>
</comment>
<dbReference type="PANTHER" id="PTHR24559:SF444">
    <property type="entry name" value="REVERSE TRANSCRIPTASE DOMAIN-CONTAINING PROTEIN"/>
    <property type="match status" value="1"/>
</dbReference>
<keyword evidence="1" id="KW-1133">Transmembrane helix</keyword>